<dbReference type="InParanoid" id="A0A409VZZ3"/>
<dbReference type="OrthoDB" id="3830579at2759"/>
<name>A0A409VZZ3_9AGAR</name>
<organism evidence="1 2">
    <name type="scientific">Gymnopilus dilepis</name>
    <dbReference type="NCBI Taxonomy" id="231916"/>
    <lineage>
        <taxon>Eukaryota</taxon>
        <taxon>Fungi</taxon>
        <taxon>Dikarya</taxon>
        <taxon>Basidiomycota</taxon>
        <taxon>Agaricomycotina</taxon>
        <taxon>Agaricomycetes</taxon>
        <taxon>Agaricomycetidae</taxon>
        <taxon>Agaricales</taxon>
        <taxon>Agaricineae</taxon>
        <taxon>Hymenogastraceae</taxon>
        <taxon>Gymnopilus</taxon>
    </lineage>
</organism>
<dbReference type="EMBL" id="NHYE01005486">
    <property type="protein sequence ID" value="PPQ71818.1"/>
    <property type="molecule type" value="Genomic_DNA"/>
</dbReference>
<evidence type="ECO:0000313" key="1">
    <source>
        <dbReference type="EMBL" id="PPQ71818.1"/>
    </source>
</evidence>
<evidence type="ECO:0000313" key="2">
    <source>
        <dbReference type="Proteomes" id="UP000284706"/>
    </source>
</evidence>
<dbReference type="Proteomes" id="UP000284706">
    <property type="component" value="Unassembled WGS sequence"/>
</dbReference>
<keyword evidence="2" id="KW-1185">Reference proteome</keyword>
<proteinExistence type="predicted"/>
<reference evidence="1 2" key="1">
    <citation type="journal article" date="2018" name="Evol. Lett.">
        <title>Horizontal gene cluster transfer increased hallucinogenic mushroom diversity.</title>
        <authorList>
            <person name="Reynolds H.T."/>
            <person name="Vijayakumar V."/>
            <person name="Gluck-Thaler E."/>
            <person name="Korotkin H.B."/>
            <person name="Matheny P.B."/>
            <person name="Slot J.C."/>
        </authorList>
    </citation>
    <scope>NUCLEOTIDE SEQUENCE [LARGE SCALE GENOMIC DNA]</scope>
    <source>
        <strain evidence="1 2">SRW20</strain>
    </source>
</reference>
<comment type="caution">
    <text evidence="1">The sequence shown here is derived from an EMBL/GenBank/DDBJ whole genome shotgun (WGS) entry which is preliminary data.</text>
</comment>
<protein>
    <submittedName>
        <fullName evidence="1">Uncharacterized protein</fullName>
    </submittedName>
</protein>
<dbReference type="AlphaFoldDB" id="A0A409VZZ3"/>
<accession>A0A409VZZ3</accession>
<gene>
    <name evidence="1" type="ORF">CVT26_007731</name>
</gene>
<sequence length="200" mass="23045">MAPVIEFASWIPSEAYLANPSLINPVLEFLEGCKGCQQYATLSTFLQLSCDYLMAVPSLDWQSYEHHKAVMDSQDSDIKRLESLIEGDFRMFHTTKFDDFIFHHLPKRSETTFTCILEMCLQDEKASDNFLMAAAYVVEQFGFAHRYHLLPQFQWGKTLEDDKTYLSIDYSDTEYNSLAGTVFGGAVPYKIYAIKLLKHF</sequence>